<evidence type="ECO:0000313" key="1">
    <source>
        <dbReference type="EMBL" id="GFY12068.1"/>
    </source>
</evidence>
<dbReference type="Proteomes" id="UP000887159">
    <property type="component" value="Unassembled WGS sequence"/>
</dbReference>
<reference evidence="1" key="1">
    <citation type="submission" date="2020-08" db="EMBL/GenBank/DDBJ databases">
        <title>Multicomponent nature underlies the extraordinary mechanical properties of spider dragline silk.</title>
        <authorList>
            <person name="Kono N."/>
            <person name="Nakamura H."/>
            <person name="Mori M."/>
            <person name="Yoshida Y."/>
            <person name="Ohtoshi R."/>
            <person name="Malay A.D."/>
            <person name="Moran D.A.P."/>
            <person name="Tomita M."/>
            <person name="Numata K."/>
            <person name="Arakawa K."/>
        </authorList>
    </citation>
    <scope>NUCLEOTIDE SEQUENCE</scope>
</reference>
<evidence type="ECO:0000313" key="2">
    <source>
        <dbReference type="Proteomes" id="UP000887159"/>
    </source>
</evidence>
<comment type="caution">
    <text evidence="1">The sequence shown here is derived from an EMBL/GenBank/DDBJ whole genome shotgun (WGS) entry which is preliminary data.</text>
</comment>
<protein>
    <submittedName>
        <fullName evidence="1">Uncharacterized protein</fullName>
    </submittedName>
</protein>
<dbReference type="EMBL" id="BMAU01021309">
    <property type="protein sequence ID" value="GFY12068.1"/>
    <property type="molecule type" value="Genomic_DNA"/>
</dbReference>
<organism evidence="1 2">
    <name type="scientific">Trichonephila clavipes</name>
    <name type="common">Golden silk orbweaver</name>
    <name type="synonym">Nephila clavipes</name>
    <dbReference type="NCBI Taxonomy" id="2585209"/>
    <lineage>
        <taxon>Eukaryota</taxon>
        <taxon>Metazoa</taxon>
        <taxon>Ecdysozoa</taxon>
        <taxon>Arthropoda</taxon>
        <taxon>Chelicerata</taxon>
        <taxon>Arachnida</taxon>
        <taxon>Araneae</taxon>
        <taxon>Araneomorphae</taxon>
        <taxon>Entelegynae</taxon>
        <taxon>Araneoidea</taxon>
        <taxon>Nephilidae</taxon>
        <taxon>Trichonephila</taxon>
    </lineage>
</organism>
<sequence length="184" mass="20679">MALSGFLPEINLGVEGETKGGLHRGTQRVNPEFRVGFNFRIIPEQYFSGVENVAEFLENIDNNNPLSGLAVLCLRDHGFTLTNGVVSYALDRVCPNQLFQSLHYLNVGTICVTDPRSKDAFKDIQASWNSSSLFKRIPIMLLNPQDMGECPFCNQTQRHRWIAIQGMCAILHHPIHPIFHSCPV</sequence>
<dbReference type="AlphaFoldDB" id="A0A8X6VLA4"/>
<name>A0A8X6VLA4_TRICX</name>
<proteinExistence type="predicted"/>
<accession>A0A8X6VLA4</accession>
<keyword evidence="2" id="KW-1185">Reference proteome</keyword>
<gene>
    <name evidence="1" type="primary">NCL1_28978</name>
    <name evidence="1" type="ORF">TNCV_4975681</name>
</gene>